<protein>
    <submittedName>
        <fullName evidence="2">Uncharacterized protein</fullName>
    </submittedName>
</protein>
<evidence type="ECO:0000313" key="3">
    <source>
        <dbReference type="Proteomes" id="UP001500908"/>
    </source>
</evidence>
<accession>A0ABP7F0N2</accession>
<dbReference type="Proteomes" id="UP001500908">
    <property type="component" value="Unassembled WGS sequence"/>
</dbReference>
<dbReference type="EMBL" id="BAABDD010000002">
    <property type="protein sequence ID" value="GAA3728434.1"/>
    <property type="molecule type" value="Genomic_DNA"/>
</dbReference>
<feature type="compositionally biased region" description="Low complexity" evidence="1">
    <location>
        <begin position="11"/>
        <end position="24"/>
    </location>
</feature>
<evidence type="ECO:0000313" key="2">
    <source>
        <dbReference type="EMBL" id="GAA3728434.1"/>
    </source>
</evidence>
<feature type="region of interest" description="Disordered" evidence="1">
    <location>
        <begin position="1"/>
        <end position="52"/>
    </location>
</feature>
<name>A0ABP7F0N2_9ACTN</name>
<feature type="compositionally biased region" description="Basic and acidic residues" evidence="1">
    <location>
        <begin position="125"/>
        <end position="137"/>
    </location>
</feature>
<evidence type="ECO:0000256" key="1">
    <source>
        <dbReference type="SAM" id="MobiDB-lite"/>
    </source>
</evidence>
<gene>
    <name evidence="2" type="ORF">GCM10022402_06380</name>
</gene>
<sequence>MFAGRSQDRNAPSVAVGARVSAARQPVSHPTGADLRHTGTGPPSRWSIGDPRLHNLLGLWTPARAPLPGHPLVDVPGLPPRPGRDINAATNIGAAGRVTARHAGEAGGADVRRHGPSRPQPATKQETHPARGEIPSR</sequence>
<keyword evidence="3" id="KW-1185">Reference proteome</keyword>
<comment type="caution">
    <text evidence="2">The sequence shown here is derived from an EMBL/GenBank/DDBJ whole genome shotgun (WGS) entry which is preliminary data.</text>
</comment>
<organism evidence="2 3">
    <name type="scientific">Salinactinospora qingdaonensis</name>
    <dbReference type="NCBI Taxonomy" id="702744"/>
    <lineage>
        <taxon>Bacteria</taxon>
        <taxon>Bacillati</taxon>
        <taxon>Actinomycetota</taxon>
        <taxon>Actinomycetes</taxon>
        <taxon>Streptosporangiales</taxon>
        <taxon>Nocardiopsidaceae</taxon>
        <taxon>Salinactinospora</taxon>
    </lineage>
</organism>
<reference evidence="3" key="1">
    <citation type="journal article" date="2019" name="Int. J. Syst. Evol. Microbiol.">
        <title>The Global Catalogue of Microorganisms (GCM) 10K type strain sequencing project: providing services to taxonomists for standard genome sequencing and annotation.</title>
        <authorList>
            <consortium name="The Broad Institute Genomics Platform"/>
            <consortium name="The Broad Institute Genome Sequencing Center for Infectious Disease"/>
            <person name="Wu L."/>
            <person name="Ma J."/>
        </authorList>
    </citation>
    <scope>NUCLEOTIDE SEQUENCE [LARGE SCALE GENOMIC DNA]</scope>
    <source>
        <strain evidence="3">JCM 17137</strain>
    </source>
</reference>
<proteinExistence type="predicted"/>
<feature type="region of interest" description="Disordered" evidence="1">
    <location>
        <begin position="97"/>
        <end position="137"/>
    </location>
</feature>